<dbReference type="EMBL" id="CP029543">
    <property type="protein sequence ID" value="AWV47788.1"/>
    <property type="molecule type" value="Genomic_DNA"/>
</dbReference>
<keyword evidence="1" id="KW-1133">Transmembrane helix</keyword>
<dbReference type="AlphaFoldDB" id="A0AAD0KQK7"/>
<evidence type="ECO:0000256" key="1">
    <source>
        <dbReference type="SAM" id="Phobius"/>
    </source>
</evidence>
<reference evidence="2 3" key="1">
    <citation type="submission" date="2018-05" db="EMBL/GenBank/DDBJ databases">
        <title>Evolution of small genomes with special reference to Mycobacterium leprae.</title>
        <authorList>
            <person name="Mohanty P.S."/>
            <person name="Bansal A.K."/>
            <person name="Gupta U.D."/>
            <person name="Naaz F."/>
            <person name="Dwivedi V.D."/>
            <person name="Singh H."/>
            <person name="Gupta G."/>
            <person name="Sharma S."/>
            <person name="Arora M."/>
        </authorList>
    </citation>
    <scope>NUCLEOTIDE SEQUENCE [LARGE SCALE GENOMIC DNA]</scope>
    <source>
        <strain evidence="2 3">MRHRU-235-G</strain>
    </source>
</reference>
<evidence type="ECO:0000313" key="2">
    <source>
        <dbReference type="EMBL" id="AWV47788.1"/>
    </source>
</evidence>
<name>A0AAD0KQK7_MYCLR</name>
<protein>
    <submittedName>
        <fullName evidence="2">Uncharacterized protein</fullName>
    </submittedName>
</protein>
<gene>
    <name evidence="2" type="ORF">DIJ64_06025</name>
</gene>
<sequence>MAADVNVAWFVVQSMLRLAISSAVLLIAVQLLPRTGKSRSGQVTTSLYGGPCHESLPQV</sequence>
<proteinExistence type="predicted"/>
<dbReference type="Proteomes" id="UP000249682">
    <property type="component" value="Chromosome"/>
</dbReference>
<feature type="transmembrane region" description="Helical" evidence="1">
    <location>
        <begin position="6"/>
        <end position="29"/>
    </location>
</feature>
<dbReference type="RefSeq" id="WP_041322618.1">
    <property type="nucleotide sequence ID" value="NZ_CP029543.1"/>
</dbReference>
<keyword evidence="1" id="KW-0812">Transmembrane</keyword>
<accession>A0AAD0KQK7</accession>
<organism evidence="2 3">
    <name type="scientific">Mycobacterium leprae</name>
    <dbReference type="NCBI Taxonomy" id="1769"/>
    <lineage>
        <taxon>Bacteria</taxon>
        <taxon>Bacillati</taxon>
        <taxon>Actinomycetota</taxon>
        <taxon>Actinomycetes</taxon>
        <taxon>Mycobacteriales</taxon>
        <taxon>Mycobacteriaceae</taxon>
        <taxon>Mycobacterium</taxon>
    </lineage>
</organism>
<keyword evidence="1" id="KW-0472">Membrane</keyword>
<evidence type="ECO:0000313" key="3">
    <source>
        <dbReference type="Proteomes" id="UP000249682"/>
    </source>
</evidence>